<keyword evidence="3 5" id="KW-0862">Zinc</keyword>
<dbReference type="FunFam" id="3.40.50.720:FF:000022">
    <property type="entry name" value="Cinnamyl alcohol dehydrogenase"/>
    <property type="match status" value="1"/>
</dbReference>
<proteinExistence type="inferred from homology"/>
<dbReference type="Gene3D" id="3.90.180.10">
    <property type="entry name" value="Medium-chain alcohol dehydrogenases, catalytic domain"/>
    <property type="match status" value="1"/>
</dbReference>
<dbReference type="GO" id="GO:0016616">
    <property type="term" value="F:oxidoreductase activity, acting on the CH-OH group of donors, NAD or NADP as acceptor"/>
    <property type="evidence" value="ECO:0007669"/>
    <property type="project" value="InterPro"/>
</dbReference>
<evidence type="ECO:0000256" key="4">
    <source>
        <dbReference type="ARBA" id="ARBA00023002"/>
    </source>
</evidence>
<dbReference type="SUPFAM" id="SSF51735">
    <property type="entry name" value="NAD(P)-binding Rossmann-fold domains"/>
    <property type="match status" value="1"/>
</dbReference>
<keyword evidence="2 5" id="KW-0479">Metal-binding</keyword>
<dbReference type="InterPro" id="IPR047109">
    <property type="entry name" value="CAD-like"/>
</dbReference>
<accession>A0A0E9NBC2</accession>
<organism evidence="7 8">
    <name type="scientific">Saitoella complicata (strain BCRC 22490 / CBS 7301 / JCM 7358 / NBRC 10748 / NRRL Y-17804)</name>
    <dbReference type="NCBI Taxonomy" id="698492"/>
    <lineage>
        <taxon>Eukaryota</taxon>
        <taxon>Fungi</taxon>
        <taxon>Dikarya</taxon>
        <taxon>Ascomycota</taxon>
        <taxon>Taphrinomycotina</taxon>
        <taxon>Taphrinomycotina incertae sedis</taxon>
        <taxon>Saitoella</taxon>
    </lineage>
</organism>
<reference evidence="7 8" key="1">
    <citation type="journal article" date="2011" name="J. Gen. Appl. Microbiol.">
        <title>Draft genome sequencing of the enigmatic yeast Saitoella complicata.</title>
        <authorList>
            <person name="Nishida H."/>
            <person name="Hamamoto M."/>
            <person name="Sugiyama J."/>
        </authorList>
    </citation>
    <scope>NUCLEOTIDE SEQUENCE [LARGE SCALE GENOMIC DNA]</scope>
    <source>
        <strain evidence="7 8">NRRL Y-17804</strain>
    </source>
</reference>
<dbReference type="EMBL" id="BACD03000007">
    <property type="protein sequence ID" value="GAO47139.1"/>
    <property type="molecule type" value="Genomic_DNA"/>
</dbReference>
<keyword evidence="8" id="KW-1185">Reference proteome</keyword>
<evidence type="ECO:0000313" key="8">
    <source>
        <dbReference type="Proteomes" id="UP000033140"/>
    </source>
</evidence>
<evidence type="ECO:0000313" key="7">
    <source>
        <dbReference type="EMBL" id="GAO47139.1"/>
    </source>
</evidence>
<evidence type="ECO:0000256" key="2">
    <source>
        <dbReference type="ARBA" id="ARBA00022723"/>
    </source>
</evidence>
<dbReference type="AlphaFoldDB" id="A0A0E9NBC2"/>
<feature type="domain" description="Enoyl reductase (ER)" evidence="6">
    <location>
        <begin position="39"/>
        <end position="361"/>
    </location>
</feature>
<gene>
    <name evidence="7" type="ORF">G7K_1350-t1</name>
</gene>
<sequence length="364" mass="40087">MCLDNGLLRGVGSSRCEEQPPTPTTVTFVDMPEIQVFKGTPEGKVIEATHTIRDIKPDEVFIKVTHCGFCYTDIHYLKAGNVLGHEPVGIVEEVGSECKRLKKGDVVGWGYLHDSCMECEMCMTGREILCAERKMYAYADLDMGGMGSGYIGKEKYVFKIPKGLAPADAAPLMCAGATVFAAIYNNNIKPTDRVGVVGIGGLGHLALQFLKAWGCHVAAFSGSDAKKAEAEHFGAREFVVTRVAEDEEFQIEEKFDFILSTVAGQIPWAKYMRCLKPTGTMIPLGLSSDPDMITPYSDIIVHELKVSGSLVASRHVQNLMLEFAARHGIKPQNEIMEMTADNINDAADRLHKGDVRYRFVLERK</sequence>
<dbReference type="InterPro" id="IPR013149">
    <property type="entry name" value="ADH-like_C"/>
</dbReference>
<dbReference type="STRING" id="698492.A0A0E9NBC2"/>
<dbReference type="PANTHER" id="PTHR42683">
    <property type="entry name" value="ALDEHYDE REDUCTASE"/>
    <property type="match status" value="1"/>
</dbReference>
<comment type="caution">
    <text evidence="7">The sequence shown here is derived from an EMBL/GenBank/DDBJ whole genome shotgun (WGS) entry which is preliminary data.</text>
</comment>
<dbReference type="Gene3D" id="3.40.50.720">
    <property type="entry name" value="NAD(P)-binding Rossmann-like Domain"/>
    <property type="match status" value="1"/>
</dbReference>
<name>A0A0E9NBC2_SAICN</name>
<dbReference type="InterPro" id="IPR002328">
    <property type="entry name" value="ADH_Zn_CS"/>
</dbReference>
<dbReference type="Pfam" id="PF00107">
    <property type="entry name" value="ADH_zinc_N"/>
    <property type="match status" value="1"/>
</dbReference>
<evidence type="ECO:0000256" key="3">
    <source>
        <dbReference type="ARBA" id="ARBA00022833"/>
    </source>
</evidence>
<dbReference type="Proteomes" id="UP000033140">
    <property type="component" value="Unassembled WGS sequence"/>
</dbReference>
<dbReference type="SUPFAM" id="SSF50129">
    <property type="entry name" value="GroES-like"/>
    <property type="match status" value="1"/>
</dbReference>
<dbReference type="CDD" id="cd05283">
    <property type="entry name" value="CAD1"/>
    <property type="match status" value="1"/>
</dbReference>
<dbReference type="PROSITE" id="PS00059">
    <property type="entry name" value="ADH_ZINC"/>
    <property type="match status" value="1"/>
</dbReference>
<comment type="similarity">
    <text evidence="5">Belongs to the zinc-containing alcohol dehydrogenase family.</text>
</comment>
<evidence type="ECO:0000256" key="5">
    <source>
        <dbReference type="RuleBase" id="RU361277"/>
    </source>
</evidence>
<reference evidence="7 8" key="2">
    <citation type="journal article" date="2014" name="J. Gen. Appl. Microbiol.">
        <title>The early diverging ascomycetous budding yeast Saitoella complicata has three histone deacetylases belonging to the Clr6, Hos2, and Rpd3 lineages.</title>
        <authorList>
            <person name="Nishida H."/>
            <person name="Matsumoto T."/>
            <person name="Kondo S."/>
            <person name="Hamamoto M."/>
            <person name="Yoshikawa H."/>
        </authorList>
    </citation>
    <scope>NUCLEOTIDE SEQUENCE [LARGE SCALE GENOMIC DNA]</scope>
    <source>
        <strain evidence="7 8">NRRL Y-17804</strain>
    </source>
</reference>
<dbReference type="GO" id="GO:0008270">
    <property type="term" value="F:zinc ion binding"/>
    <property type="evidence" value="ECO:0007669"/>
    <property type="project" value="InterPro"/>
</dbReference>
<dbReference type="Pfam" id="PF08240">
    <property type="entry name" value="ADH_N"/>
    <property type="match status" value="1"/>
</dbReference>
<keyword evidence="4" id="KW-0560">Oxidoreductase</keyword>
<dbReference type="InterPro" id="IPR013154">
    <property type="entry name" value="ADH-like_N"/>
</dbReference>
<dbReference type="InterPro" id="IPR011032">
    <property type="entry name" value="GroES-like_sf"/>
</dbReference>
<dbReference type="OMA" id="SGMCFTD"/>
<protein>
    <recommendedName>
        <fullName evidence="6">Enoyl reductase (ER) domain-containing protein</fullName>
    </recommendedName>
</protein>
<reference evidence="7 8" key="3">
    <citation type="journal article" date="2015" name="Genome Announc.">
        <title>Draft Genome Sequence of the Archiascomycetous Yeast Saitoella complicata.</title>
        <authorList>
            <person name="Yamauchi K."/>
            <person name="Kondo S."/>
            <person name="Hamamoto M."/>
            <person name="Takahashi Y."/>
            <person name="Ogura Y."/>
            <person name="Hayashi T."/>
            <person name="Nishida H."/>
        </authorList>
    </citation>
    <scope>NUCLEOTIDE SEQUENCE [LARGE SCALE GENOMIC DNA]</scope>
    <source>
        <strain evidence="7 8">NRRL Y-17804</strain>
    </source>
</reference>
<dbReference type="InterPro" id="IPR036291">
    <property type="entry name" value="NAD(P)-bd_dom_sf"/>
</dbReference>
<evidence type="ECO:0000256" key="1">
    <source>
        <dbReference type="ARBA" id="ARBA00001947"/>
    </source>
</evidence>
<dbReference type="SMART" id="SM00829">
    <property type="entry name" value="PKS_ER"/>
    <property type="match status" value="1"/>
</dbReference>
<dbReference type="InterPro" id="IPR020843">
    <property type="entry name" value="ER"/>
</dbReference>
<evidence type="ECO:0000259" key="6">
    <source>
        <dbReference type="SMART" id="SM00829"/>
    </source>
</evidence>
<comment type="cofactor">
    <cofactor evidence="1 5">
        <name>Zn(2+)</name>
        <dbReference type="ChEBI" id="CHEBI:29105"/>
    </cofactor>
</comment>